<comment type="caution">
    <text evidence="1">The sequence shown here is derived from an EMBL/GenBank/DDBJ whole genome shotgun (WGS) entry which is preliminary data.</text>
</comment>
<evidence type="ECO:0000313" key="2">
    <source>
        <dbReference type="Proteomes" id="UP001596107"/>
    </source>
</evidence>
<proteinExistence type="predicted"/>
<protein>
    <submittedName>
        <fullName evidence="1">Uncharacterized protein</fullName>
    </submittedName>
</protein>
<gene>
    <name evidence="1" type="ORF">ACFPOD_04750</name>
</gene>
<accession>A0ABW0T4Y5</accession>
<keyword evidence="2" id="KW-1185">Reference proteome</keyword>
<reference evidence="2" key="1">
    <citation type="journal article" date="2019" name="Int. J. Syst. Evol. Microbiol.">
        <title>The Global Catalogue of Microorganisms (GCM) 10K type strain sequencing project: providing services to taxonomists for standard genome sequencing and annotation.</title>
        <authorList>
            <consortium name="The Broad Institute Genomics Platform"/>
            <consortium name="The Broad Institute Genome Sequencing Center for Infectious Disease"/>
            <person name="Wu L."/>
            <person name="Ma J."/>
        </authorList>
    </citation>
    <scope>NUCLEOTIDE SEQUENCE [LARGE SCALE GENOMIC DNA]</scope>
    <source>
        <strain evidence="2">JCM 3366</strain>
    </source>
</reference>
<dbReference type="EMBL" id="JBHSNB010000001">
    <property type="protein sequence ID" value="MFC5584410.1"/>
    <property type="molecule type" value="Genomic_DNA"/>
</dbReference>
<dbReference type="RefSeq" id="WP_223019795.1">
    <property type="nucleotide sequence ID" value="NZ_CP078143.1"/>
</dbReference>
<evidence type="ECO:0000313" key="1">
    <source>
        <dbReference type="EMBL" id="MFC5584410.1"/>
    </source>
</evidence>
<sequence>MTTAEAYELAARWHDKQAQGCREIAADEPRISAEIRERAREAAKHHAASAAGLRLASTRERRLKLLSLP</sequence>
<dbReference type="Proteomes" id="UP001596107">
    <property type="component" value="Unassembled WGS sequence"/>
</dbReference>
<organism evidence="1 2">
    <name type="scientific">Nitratireductor kimnyeongensis</name>
    <dbReference type="NCBI Taxonomy" id="430679"/>
    <lineage>
        <taxon>Bacteria</taxon>
        <taxon>Pseudomonadati</taxon>
        <taxon>Pseudomonadota</taxon>
        <taxon>Alphaproteobacteria</taxon>
        <taxon>Hyphomicrobiales</taxon>
        <taxon>Phyllobacteriaceae</taxon>
        <taxon>Nitratireductor</taxon>
    </lineage>
</organism>
<name>A0ABW0T4Y5_9HYPH</name>